<dbReference type="InterPro" id="IPR035992">
    <property type="entry name" value="Ricin_B-like_lectins"/>
</dbReference>
<feature type="chain" id="PRO_5012033655" evidence="7">
    <location>
        <begin position="22"/>
        <end position="824"/>
    </location>
</feature>
<dbReference type="Gene3D" id="2.60.120.200">
    <property type="match status" value="1"/>
</dbReference>
<evidence type="ECO:0000313" key="10">
    <source>
        <dbReference type="Proteomes" id="UP000193920"/>
    </source>
</evidence>
<dbReference type="SUPFAM" id="SSF49899">
    <property type="entry name" value="Concanavalin A-like lectins/glucanases"/>
    <property type="match status" value="1"/>
</dbReference>
<dbReference type="Pfam" id="PF17851">
    <property type="entry name" value="GH43_C2"/>
    <property type="match status" value="1"/>
</dbReference>
<reference evidence="9 10" key="1">
    <citation type="submission" date="2016-08" db="EMBL/GenBank/DDBJ databases">
        <title>A Parts List for Fungal Cellulosomes Revealed by Comparative Genomics.</title>
        <authorList>
            <consortium name="DOE Joint Genome Institute"/>
            <person name="Haitjema C.H."/>
            <person name="Gilmore S.P."/>
            <person name="Henske J.K."/>
            <person name="Solomon K.V."/>
            <person name="De Groot R."/>
            <person name="Kuo A."/>
            <person name="Mondo S.J."/>
            <person name="Salamov A.A."/>
            <person name="Labutti K."/>
            <person name="Zhao Z."/>
            <person name="Chiniquy J."/>
            <person name="Barry K."/>
            <person name="Brewer H.M."/>
            <person name="Purvine S.O."/>
            <person name="Wright A.T."/>
            <person name="Boxma B."/>
            <person name="Van Alen T."/>
            <person name="Hackstein J.H."/>
            <person name="Baker S.E."/>
            <person name="Grigoriev I.V."/>
            <person name="O'Malley M.A."/>
        </authorList>
    </citation>
    <scope>NUCLEOTIDE SEQUENCE [LARGE SCALE GENOMIC DNA]</scope>
    <source>
        <strain evidence="9 10">G1</strain>
    </source>
</reference>
<dbReference type="STRING" id="1754190.A0A1Y2CD73"/>
<feature type="domain" description="CBM10" evidence="8">
    <location>
        <begin position="784"/>
        <end position="820"/>
    </location>
</feature>
<dbReference type="SMART" id="SM00458">
    <property type="entry name" value="RICIN"/>
    <property type="match status" value="1"/>
</dbReference>
<dbReference type="PROSITE" id="PS51763">
    <property type="entry name" value="CBM10"/>
    <property type="match status" value="2"/>
</dbReference>
<evidence type="ECO:0000313" key="9">
    <source>
        <dbReference type="EMBL" id="ORY44982.1"/>
    </source>
</evidence>
<feature type="compositionally biased region" description="Low complexity" evidence="6">
    <location>
        <begin position="719"/>
        <end position="731"/>
    </location>
</feature>
<dbReference type="InterPro" id="IPR002883">
    <property type="entry name" value="CBM10/Dockerin_dom"/>
</dbReference>
<dbReference type="InterPro" id="IPR006710">
    <property type="entry name" value="Glyco_hydro_43"/>
</dbReference>
<comment type="similarity">
    <text evidence="1">Belongs to the glycosyl hydrolase 43 family.</text>
</comment>
<dbReference type="SUPFAM" id="SSF64571">
    <property type="entry name" value="Cellulose docking domain, dockering"/>
    <property type="match status" value="2"/>
</dbReference>
<feature type="domain" description="CBM10" evidence="8">
    <location>
        <begin position="738"/>
        <end position="775"/>
    </location>
</feature>
<dbReference type="CDD" id="cd09001">
    <property type="entry name" value="GH43_FsAxh1-like"/>
    <property type="match status" value="1"/>
</dbReference>
<dbReference type="OrthoDB" id="2139957at2759"/>
<keyword evidence="3" id="KW-0677">Repeat</keyword>
<dbReference type="Proteomes" id="UP000193920">
    <property type="component" value="Unassembled WGS sequence"/>
</dbReference>
<evidence type="ECO:0000256" key="3">
    <source>
        <dbReference type="ARBA" id="ARBA00022737"/>
    </source>
</evidence>
<feature type="signal peptide" evidence="7">
    <location>
        <begin position="1"/>
        <end position="21"/>
    </location>
</feature>
<gene>
    <name evidence="9" type="ORF">LY90DRAFT_703601</name>
</gene>
<dbReference type="InterPro" id="IPR051795">
    <property type="entry name" value="Glycosyl_Hydrlase_43"/>
</dbReference>
<feature type="region of interest" description="Disordered" evidence="6">
    <location>
        <begin position="694"/>
        <end position="731"/>
    </location>
</feature>
<feature type="compositionally biased region" description="Polar residues" evidence="6">
    <location>
        <begin position="553"/>
        <end position="573"/>
    </location>
</feature>
<evidence type="ECO:0000256" key="4">
    <source>
        <dbReference type="ARBA" id="ARBA00022801"/>
    </source>
</evidence>
<dbReference type="InterPro" id="IPR000772">
    <property type="entry name" value="Ricin_B_lectin"/>
</dbReference>
<dbReference type="InterPro" id="IPR041542">
    <property type="entry name" value="GH43_C2"/>
</dbReference>
<dbReference type="PANTHER" id="PTHR42812:SF15">
    <property type="entry name" value="HYDROLASE, PUTATIVE (AFU_ORTHOLOGUE AFUA_2G00930)-RELATED"/>
    <property type="match status" value="1"/>
</dbReference>
<keyword evidence="5" id="KW-0326">Glycosidase</keyword>
<evidence type="ECO:0000256" key="6">
    <source>
        <dbReference type="SAM" id="MobiDB-lite"/>
    </source>
</evidence>
<evidence type="ECO:0000256" key="5">
    <source>
        <dbReference type="ARBA" id="ARBA00023295"/>
    </source>
</evidence>
<dbReference type="Pfam" id="PF14200">
    <property type="entry name" value="RicinB_lectin_2"/>
    <property type="match status" value="2"/>
</dbReference>
<dbReference type="CDD" id="cd00161">
    <property type="entry name" value="beta-trefoil_Ricin-like"/>
    <property type="match status" value="1"/>
</dbReference>
<evidence type="ECO:0000256" key="2">
    <source>
        <dbReference type="ARBA" id="ARBA00022729"/>
    </source>
</evidence>
<evidence type="ECO:0000256" key="1">
    <source>
        <dbReference type="ARBA" id="ARBA00009865"/>
    </source>
</evidence>
<proteinExistence type="inferred from homology"/>
<protein>
    <submittedName>
        <fullName evidence="9">Arabinanase/levansucrase/invertase</fullName>
    </submittedName>
</protein>
<dbReference type="InterPro" id="IPR009034">
    <property type="entry name" value="Dockerin_dom_fun_sf"/>
</dbReference>
<sequence length="824" mass="91902">MEYFKFIKLFITLVILVVATAATTVNNPIIWADVPDPDIIRVDDTYYMVSTTMYFTPGAPIMKSKDLVSWEIVTYTYDILANGDVQTLSRGQHDYSHGSWAASLRYNKGIFYVFFGSYGTNKSYIFKTKDIESGKWERFEINGMYHDASILFDDDGRNYLVYGGGGEIKIKEFNAEMTNFKWGGLDKTLFRTNLSGLAGEGSHVMKINGYYYVFIIAWPSGKGRIEICYRSKDLTGYYENKTVLDSGLGSYGSGVAQGGIVDTPDGKKWFGLLFQDHGAVGRIPVLVPVNWQNGWPMMGVNGKAPLTLQIDGGFKGSKLAKSDDFNYDSNHLDLVWQWNHNPDNSAWSVTERPGWLRLKNKHVASEILKARNTLTMRTEGPACSSVVKLDVTNLKVGDYAGLSAFQYNYGNVGVYVADNGEKRIYMASNGNTNGDVIKDSRNNIVQETKLNGNEVYLKLDFRFSNVERDGSASWNIDKVNFYYSYDGSKWTKIGKEIGMTYDLKLFTGYRSGLFSYPTKNTGGYADFDFFKYEREKWNQGTIASDDDTKTVYPGNQESNQGNNNDQNQATPSSGDIKDGNYYIKSNFANKYLVVRDGRGANAQNVEIGSTKQKWKITNNDDGTVYIVSEFGNFSLDVDRGSGDNGANIQIYSHHGGEAQKFIIRETNQSGVYVIDTQASNGYRALDVEGERTSEGTNVCQWDDSGKSNQTWTFESADPKSNSDSSNNDNKNQNNNTTSCWSKALGYTCCSTCTSVIDSDASGDWGIENGEWCGIPESCSKSNATCKGAQGYPCCQKTCEVYSTDSDGSWNIENNDWCLIDKSKC</sequence>
<dbReference type="PANTHER" id="PTHR42812">
    <property type="entry name" value="BETA-XYLOSIDASE"/>
    <property type="match status" value="1"/>
</dbReference>
<dbReference type="InterPro" id="IPR023296">
    <property type="entry name" value="Glyco_hydro_beta-prop_sf"/>
</dbReference>
<evidence type="ECO:0000259" key="8">
    <source>
        <dbReference type="PROSITE" id="PS51763"/>
    </source>
</evidence>
<keyword evidence="2 7" id="KW-0732">Signal</keyword>
<dbReference type="GO" id="GO:0004553">
    <property type="term" value="F:hydrolase activity, hydrolyzing O-glycosyl compounds"/>
    <property type="evidence" value="ECO:0007669"/>
    <property type="project" value="InterPro"/>
</dbReference>
<organism evidence="9 10">
    <name type="scientific">Neocallimastix californiae</name>
    <dbReference type="NCBI Taxonomy" id="1754190"/>
    <lineage>
        <taxon>Eukaryota</taxon>
        <taxon>Fungi</taxon>
        <taxon>Fungi incertae sedis</taxon>
        <taxon>Chytridiomycota</taxon>
        <taxon>Chytridiomycota incertae sedis</taxon>
        <taxon>Neocallimastigomycetes</taxon>
        <taxon>Neocallimastigales</taxon>
        <taxon>Neocallimastigaceae</taxon>
        <taxon>Neocallimastix</taxon>
    </lineage>
</organism>
<name>A0A1Y2CD73_9FUNG</name>
<dbReference type="GO" id="GO:0005975">
    <property type="term" value="P:carbohydrate metabolic process"/>
    <property type="evidence" value="ECO:0007669"/>
    <property type="project" value="InterPro"/>
</dbReference>
<dbReference type="Pfam" id="PF04616">
    <property type="entry name" value="Glyco_hydro_43"/>
    <property type="match status" value="1"/>
</dbReference>
<dbReference type="Gene3D" id="2.80.10.50">
    <property type="match status" value="2"/>
</dbReference>
<dbReference type="AlphaFoldDB" id="A0A1Y2CD73"/>
<evidence type="ECO:0000256" key="7">
    <source>
        <dbReference type="SAM" id="SignalP"/>
    </source>
</evidence>
<dbReference type="EMBL" id="MCOG01000112">
    <property type="protein sequence ID" value="ORY44982.1"/>
    <property type="molecule type" value="Genomic_DNA"/>
</dbReference>
<dbReference type="InterPro" id="IPR013320">
    <property type="entry name" value="ConA-like_dom_sf"/>
</dbReference>
<dbReference type="SUPFAM" id="SSF75005">
    <property type="entry name" value="Arabinanase/levansucrase/invertase"/>
    <property type="match status" value="1"/>
</dbReference>
<dbReference type="Gene3D" id="3.90.1220.10">
    <property type="entry name" value="Cellulose docking domain, dockering"/>
    <property type="match status" value="2"/>
</dbReference>
<feature type="region of interest" description="Disordered" evidence="6">
    <location>
        <begin position="543"/>
        <end position="577"/>
    </location>
</feature>
<dbReference type="PROSITE" id="PS50231">
    <property type="entry name" value="RICIN_B_LECTIN"/>
    <property type="match status" value="1"/>
</dbReference>
<keyword evidence="4" id="KW-0378">Hydrolase</keyword>
<dbReference type="Pfam" id="PF02013">
    <property type="entry name" value="CBM_10"/>
    <property type="match status" value="2"/>
</dbReference>
<dbReference type="Gene3D" id="2.115.10.20">
    <property type="entry name" value="Glycosyl hydrolase domain, family 43"/>
    <property type="match status" value="1"/>
</dbReference>
<keyword evidence="10" id="KW-1185">Reference proteome</keyword>
<accession>A0A1Y2CD73</accession>
<dbReference type="SUPFAM" id="SSF50370">
    <property type="entry name" value="Ricin B-like lectins"/>
    <property type="match status" value="1"/>
</dbReference>
<comment type="caution">
    <text evidence="9">The sequence shown here is derived from an EMBL/GenBank/DDBJ whole genome shotgun (WGS) entry which is preliminary data.</text>
</comment>